<feature type="compositionally biased region" description="Acidic residues" evidence="8">
    <location>
        <begin position="70"/>
        <end position="89"/>
    </location>
</feature>
<dbReference type="InterPro" id="IPR039659">
    <property type="entry name" value="SPT5"/>
</dbReference>
<dbReference type="InterPro" id="IPR041978">
    <property type="entry name" value="KOW_Spt5_5"/>
</dbReference>
<dbReference type="SUPFAM" id="SSF50104">
    <property type="entry name" value="Translation proteins SH3-like domain"/>
    <property type="match status" value="1"/>
</dbReference>
<dbReference type="PROSITE" id="PS01108">
    <property type="entry name" value="RIBOSOMAL_L24"/>
    <property type="match status" value="1"/>
</dbReference>
<evidence type="ECO:0000259" key="9">
    <source>
        <dbReference type="SMART" id="SM00738"/>
    </source>
</evidence>
<comment type="subcellular location">
    <subcellularLocation>
        <location evidence="1 7">Nucleus</location>
    </subcellularLocation>
</comment>
<dbReference type="PIRSF" id="PIRSF036945">
    <property type="entry name" value="Spt5"/>
    <property type="match status" value="1"/>
</dbReference>
<organism evidence="11 12">
    <name type="scientific">Cyberlindnera jadinii (strain ATCC 18201 / CBS 1600 / BCRC 20928 / JCM 3617 / NBRC 0987 / NRRL Y-1542)</name>
    <name type="common">Torula yeast</name>
    <name type="synonym">Candida utilis</name>
    <dbReference type="NCBI Taxonomy" id="983966"/>
    <lineage>
        <taxon>Eukaryota</taxon>
        <taxon>Fungi</taxon>
        <taxon>Dikarya</taxon>
        <taxon>Ascomycota</taxon>
        <taxon>Saccharomycotina</taxon>
        <taxon>Saccharomycetes</taxon>
        <taxon>Phaffomycetales</taxon>
        <taxon>Phaffomycetaceae</taxon>
        <taxon>Cyberlindnera</taxon>
    </lineage>
</organism>
<dbReference type="InterPro" id="IPR017071">
    <property type="entry name" value="TF_Spt5_eukaryote"/>
</dbReference>
<dbReference type="Pfam" id="PF00467">
    <property type="entry name" value="KOW"/>
    <property type="match status" value="1"/>
</dbReference>
<dbReference type="InterPro" id="IPR022581">
    <property type="entry name" value="Spt5_N"/>
</dbReference>
<feature type="compositionally biased region" description="Gly residues" evidence="8">
    <location>
        <begin position="894"/>
        <end position="909"/>
    </location>
</feature>
<dbReference type="GO" id="GO:0003729">
    <property type="term" value="F:mRNA binding"/>
    <property type="evidence" value="ECO:0007669"/>
    <property type="project" value="TreeGrafter"/>
</dbReference>
<feature type="compositionally biased region" description="Basic and acidic residues" evidence="8">
    <location>
        <begin position="134"/>
        <end position="165"/>
    </location>
</feature>
<dbReference type="InterPro" id="IPR041973">
    <property type="entry name" value="KOW_Spt5_1"/>
</dbReference>
<dbReference type="InterPro" id="IPR005825">
    <property type="entry name" value="Ribosomal_uL24_CS"/>
</dbReference>
<dbReference type="CDD" id="cd06082">
    <property type="entry name" value="KOW_Spt5_2"/>
    <property type="match status" value="1"/>
</dbReference>
<feature type="domain" description="KOW" evidence="10">
    <location>
        <begin position="708"/>
        <end position="735"/>
    </location>
</feature>
<feature type="domain" description="KOW" evidence="10">
    <location>
        <begin position="615"/>
        <end position="640"/>
    </location>
</feature>
<name>A0A0H5C0U2_CYBJN</name>
<dbReference type="Proteomes" id="UP000038830">
    <property type="component" value="Unassembled WGS sequence"/>
</dbReference>
<feature type="region of interest" description="Disordered" evidence="8">
    <location>
        <begin position="1"/>
        <end position="165"/>
    </location>
</feature>
<dbReference type="GO" id="GO:0032044">
    <property type="term" value="C:DSIF complex"/>
    <property type="evidence" value="ECO:0007669"/>
    <property type="project" value="TreeGrafter"/>
</dbReference>
<feature type="compositionally biased region" description="Low complexity" evidence="8">
    <location>
        <begin position="781"/>
        <end position="809"/>
    </location>
</feature>
<dbReference type="InterPro" id="IPR005824">
    <property type="entry name" value="KOW"/>
</dbReference>
<dbReference type="GO" id="GO:0003735">
    <property type="term" value="F:structural constituent of ribosome"/>
    <property type="evidence" value="ECO:0007669"/>
    <property type="project" value="InterPro"/>
</dbReference>
<evidence type="ECO:0000259" key="10">
    <source>
        <dbReference type="SMART" id="SM00739"/>
    </source>
</evidence>
<dbReference type="GO" id="GO:0006412">
    <property type="term" value="P:translation"/>
    <property type="evidence" value="ECO:0007669"/>
    <property type="project" value="InterPro"/>
</dbReference>
<reference evidence="12" key="1">
    <citation type="journal article" date="2015" name="J. Biotechnol.">
        <title>The structure of the Cyberlindnera jadinii genome and its relation to Candida utilis analyzed by the occurrence of single nucleotide polymorphisms.</title>
        <authorList>
            <person name="Rupp O."/>
            <person name="Brinkrolf K."/>
            <person name="Buerth C."/>
            <person name="Kunigo M."/>
            <person name="Schneider J."/>
            <person name="Jaenicke S."/>
            <person name="Goesmann A."/>
            <person name="Puehler A."/>
            <person name="Jaeger K.-E."/>
            <person name="Ernst J.F."/>
        </authorList>
    </citation>
    <scope>NUCLEOTIDE SEQUENCE [LARGE SCALE GENOMIC DNA]</scope>
    <source>
        <strain evidence="12">ATCC 18201 / CBS 1600 / BCRC 20928 / JCM 3617 / NBRC 0987 / NRRL Y-1542</strain>
    </source>
</reference>
<keyword evidence="5 7" id="KW-0539">Nucleus</keyword>
<proteinExistence type="inferred from homology"/>
<dbReference type="InterPro" id="IPR041977">
    <property type="entry name" value="KOW_Spt5_4"/>
</dbReference>
<dbReference type="GO" id="GO:0006368">
    <property type="term" value="P:transcription elongation by RNA polymerase II"/>
    <property type="evidence" value="ECO:0007669"/>
    <property type="project" value="TreeGrafter"/>
</dbReference>
<comment type="function">
    <text evidence="6 7">The SPT4-SPT5 complex mediates both activation and inhibition of transcription elongation, and plays a role in pre-mRNA processing. This complex seems to be important for the stability of the RNA polymerase II elongation machinery on the chromatin template but not for the inherent ability of this machinery to translocate down the gene.</text>
</comment>
<evidence type="ECO:0000256" key="6">
    <source>
        <dbReference type="ARBA" id="ARBA00024691"/>
    </source>
</evidence>
<feature type="compositionally biased region" description="Gly residues" evidence="8">
    <location>
        <begin position="810"/>
        <end position="852"/>
    </location>
</feature>
<dbReference type="FunFam" id="3.30.70.940:FF:000005">
    <property type="entry name" value="Transcription elongation factor SPT5"/>
    <property type="match status" value="1"/>
</dbReference>
<evidence type="ECO:0000256" key="3">
    <source>
        <dbReference type="ARBA" id="ARBA00020181"/>
    </source>
</evidence>
<dbReference type="Pfam" id="PF23284">
    <property type="entry name" value="KOW2_Spt5"/>
    <property type="match status" value="1"/>
</dbReference>
<comment type="similarity">
    <text evidence="2 7">Belongs to the SPT5 family.</text>
</comment>
<evidence type="ECO:0000256" key="7">
    <source>
        <dbReference type="PIRNR" id="PIRNR036945"/>
    </source>
</evidence>
<dbReference type="InterPro" id="IPR041976">
    <property type="entry name" value="KOW_Spt5_3"/>
</dbReference>
<dbReference type="Pfam" id="PF23042">
    <property type="entry name" value="KOW1_SPT5"/>
    <property type="match status" value="1"/>
</dbReference>
<dbReference type="PANTHER" id="PTHR11125:SF7">
    <property type="entry name" value="TRANSCRIPTION ELONGATION FACTOR SPT5"/>
    <property type="match status" value="1"/>
</dbReference>
<dbReference type="Gene3D" id="2.30.30.30">
    <property type="match status" value="3"/>
</dbReference>
<dbReference type="Gene3D" id="3.30.70.940">
    <property type="entry name" value="NusG, N-terminal domain"/>
    <property type="match status" value="1"/>
</dbReference>
<dbReference type="CDD" id="cd09888">
    <property type="entry name" value="NGN_Euk"/>
    <property type="match status" value="1"/>
</dbReference>
<feature type="domain" description="KOW" evidence="10">
    <location>
        <begin position="493"/>
        <end position="520"/>
    </location>
</feature>
<dbReference type="CDD" id="cd06085">
    <property type="entry name" value="KOW_Spt5_5"/>
    <property type="match status" value="1"/>
</dbReference>
<dbReference type="PANTHER" id="PTHR11125">
    <property type="entry name" value="SUPPRESSOR OF TY 5"/>
    <property type="match status" value="1"/>
</dbReference>
<evidence type="ECO:0000256" key="5">
    <source>
        <dbReference type="ARBA" id="ARBA00023242"/>
    </source>
</evidence>
<evidence type="ECO:0000256" key="8">
    <source>
        <dbReference type="SAM" id="MobiDB-lite"/>
    </source>
</evidence>
<keyword evidence="4 7" id="KW-0804">Transcription</keyword>
<dbReference type="EMBL" id="CDQK01000001">
    <property type="protein sequence ID" value="CEP21062.1"/>
    <property type="molecule type" value="Genomic_DNA"/>
</dbReference>
<dbReference type="InterPro" id="IPR041975">
    <property type="entry name" value="KOW_Spt5_2"/>
</dbReference>
<sequence>MSEELEYEHDQANEDLQNLESATVDDQDDAEDQGKDVISDEDGVFEQDEDEDINKDNQDDERDEINNNNDDNDDDDDEDEDEDEEDEEEDKVRSRKRSRRDRNQFLDVEAEVSDDDDDEEEDEDDLTKEGFIAADHEHDNEPQSRDDRLHRQIDRSREKNTEEDAQRLAEEFKERYGRTKYRGDNSGQVSQRFLLPSIEDPSIWAVRCRPGQERDIVKKLLKKKLTLEGKPNALKILSVFQRDNFTGYIYIEAEKLAAVDVAIRGVPDIYANNKVLVPVEEFPDLLRPSKSTEIKLTPGSYVRIKRGKYKGDLAMVDAIEENGLEVTLQIVPRIDYKGSEVDENGKRKRATSKFRPPQRLFSKKDALEFDPQSLIARSSNNFNFRGEEYIDGFLFKLFKLQHLETQNVQPSLEEVSKFNTGDSEDLDLTSIAQSLKQSNAIVFNSGDRVQVLTGEQQGLQGDVVSANNDIATVKPQGMTGTVLEFPLGNLRKIFAEGDHVSVLKGKHAGHTGIVVSINEDQVTFISDQSHKDVTVFANHLTKSDDSSTLVDGKYGLHDLVQINASTVGTIIRADKDVFTVLAQDGRVMSLPPTSITSKVQISRANQFATDSNGESIKVDDVVRENSGFKRQGVVLHIYRSYVFVYSKETAENSGVFVTDNMSVSNVASKMNITEKKQTIDLTKMNPKFRTGGQMAPPRLPVARQTGRDRCLNQNVSVRLGEYKGYRGIVKDTNDDIARVELHTKNKILSISKHKLAFVDKSGRLVPYEEFINERPRFNAAAPSFSSASGPSHSSQGSVSNGGKTPAWGSGTAGGSTSYGGSGTAWGGSGTSWGGSGTAWGGSGAATGSGTAWGGRNSSWGNSASGGNSSSWGNSNRGSGASASGRPGSGSSWGATGGQSAWGGNGGHSSWGGRSSYGQSSTWSASTPGAYKVAQTPGAYETPYESAQTPYEGAPTPGYGQTAQTPGAYHDDDDEE</sequence>
<gene>
    <name evidence="11" type="primary">SPT5</name>
    <name evidence="11" type="ORF">BN1211_1069</name>
</gene>
<dbReference type="CDD" id="cd06083">
    <property type="entry name" value="KOW_Spt5_3"/>
    <property type="match status" value="1"/>
</dbReference>
<dbReference type="GO" id="GO:0006357">
    <property type="term" value="P:regulation of transcription by RNA polymerase II"/>
    <property type="evidence" value="ECO:0007669"/>
    <property type="project" value="InterPro"/>
</dbReference>
<dbReference type="Pfam" id="PF23290">
    <property type="entry name" value="KOW5_SPT5"/>
    <property type="match status" value="1"/>
</dbReference>
<feature type="domain" description="KOW" evidence="10">
    <location>
        <begin position="295"/>
        <end position="322"/>
    </location>
</feature>
<dbReference type="AlphaFoldDB" id="A0A0H5C0U2"/>
<dbReference type="Pfam" id="PF23037">
    <property type="entry name" value="KOWx_SPT5"/>
    <property type="match status" value="1"/>
</dbReference>
<feature type="region of interest" description="Disordered" evidence="8">
    <location>
        <begin position="781"/>
        <end position="975"/>
    </location>
</feature>
<accession>A0A0H5C0U2</accession>
<dbReference type="InterPro" id="IPR014722">
    <property type="entry name" value="Rib_uL2_dom2"/>
</dbReference>
<dbReference type="InterPro" id="IPR036735">
    <property type="entry name" value="NGN_dom_sf"/>
</dbReference>
<feature type="domain" description="NusG-like N-terminal" evidence="9">
    <location>
        <begin position="200"/>
        <end position="289"/>
    </location>
</feature>
<evidence type="ECO:0000256" key="4">
    <source>
        <dbReference type="ARBA" id="ARBA00023163"/>
    </source>
</evidence>
<feature type="compositionally biased region" description="Low complexity" evidence="8">
    <location>
        <begin position="853"/>
        <end position="893"/>
    </location>
</feature>
<dbReference type="Pfam" id="PF11942">
    <property type="entry name" value="Spt5_N"/>
    <property type="match status" value="1"/>
</dbReference>
<evidence type="ECO:0000313" key="11">
    <source>
        <dbReference type="EMBL" id="CEP21062.1"/>
    </source>
</evidence>
<dbReference type="InterPro" id="IPR057936">
    <property type="entry name" value="KOWx_Spt5"/>
</dbReference>
<dbReference type="GO" id="GO:0005840">
    <property type="term" value="C:ribosome"/>
    <property type="evidence" value="ECO:0007669"/>
    <property type="project" value="InterPro"/>
</dbReference>
<feature type="compositionally biased region" description="Acidic residues" evidence="8">
    <location>
        <begin position="39"/>
        <end position="63"/>
    </location>
</feature>
<dbReference type="InterPro" id="IPR006645">
    <property type="entry name" value="NGN-like_dom"/>
</dbReference>
<dbReference type="SMART" id="SM00739">
    <property type="entry name" value="KOW"/>
    <property type="match status" value="5"/>
</dbReference>
<dbReference type="CDD" id="cd06081">
    <property type="entry name" value="KOW_Spt5_1"/>
    <property type="match status" value="1"/>
</dbReference>
<evidence type="ECO:0000256" key="1">
    <source>
        <dbReference type="ARBA" id="ARBA00004123"/>
    </source>
</evidence>
<dbReference type="InterPro" id="IPR039385">
    <property type="entry name" value="NGN_Euk"/>
</dbReference>
<feature type="compositionally biased region" description="Acidic residues" evidence="8">
    <location>
        <begin position="108"/>
        <end position="126"/>
    </location>
</feature>
<evidence type="ECO:0000256" key="2">
    <source>
        <dbReference type="ARBA" id="ARBA00006956"/>
    </source>
</evidence>
<protein>
    <recommendedName>
        <fullName evidence="3 7">Transcription elongation factor SPT5</fullName>
    </recommendedName>
</protein>
<feature type="domain" description="KOW" evidence="10">
    <location>
        <begin position="442"/>
        <end position="469"/>
    </location>
</feature>
<dbReference type="Pfam" id="PF23291">
    <property type="entry name" value="KOW4_SPT5"/>
    <property type="match status" value="1"/>
</dbReference>
<dbReference type="CDD" id="cd06084">
    <property type="entry name" value="KOW_Spt5_4"/>
    <property type="match status" value="1"/>
</dbReference>
<dbReference type="Pfam" id="PF03439">
    <property type="entry name" value="Spt5-NGN"/>
    <property type="match status" value="1"/>
</dbReference>
<dbReference type="InterPro" id="IPR005100">
    <property type="entry name" value="NGN-domain"/>
</dbReference>
<evidence type="ECO:0000313" key="12">
    <source>
        <dbReference type="Proteomes" id="UP000038830"/>
    </source>
</evidence>
<dbReference type="SMART" id="SM00738">
    <property type="entry name" value="NGN"/>
    <property type="match status" value="1"/>
</dbReference>
<dbReference type="InterPro" id="IPR008991">
    <property type="entry name" value="Translation_prot_SH3-like_sf"/>
</dbReference>
<dbReference type="GO" id="GO:0032784">
    <property type="term" value="P:regulation of DNA-templated transcription elongation"/>
    <property type="evidence" value="ECO:0007669"/>
    <property type="project" value="InterPro"/>
</dbReference>